<evidence type="ECO:0000259" key="2">
    <source>
        <dbReference type="SMART" id="SM00256"/>
    </source>
</evidence>
<dbReference type="InterPro" id="IPR036047">
    <property type="entry name" value="F-box-like_dom_sf"/>
</dbReference>
<name>A0AAV2EF66_9ROSI</name>
<dbReference type="Proteomes" id="UP001497516">
    <property type="component" value="Chromosome 4"/>
</dbReference>
<dbReference type="PANTHER" id="PTHR35546">
    <property type="entry name" value="F-BOX PROTEIN INTERACTION DOMAIN PROTEIN-RELATED"/>
    <property type="match status" value="1"/>
</dbReference>
<dbReference type="InterPro" id="IPR055290">
    <property type="entry name" value="At3g26010-like"/>
</dbReference>
<dbReference type="Gene3D" id="1.20.1280.50">
    <property type="match status" value="1"/>
</dbReference>
<evidence type="ECO:0000313" key="4">
    <source>
        <dbReference type="Proteomes" id="UP001497516"/>
    </source>
</evidence>
<feature type="domain" description="F-box" evidence="2">
    <location>
        <begin position="44"/>
        <end position="85"/>
    </location>
</feature>
<evidence type="ECO:0000256" key="1">
    <source>
        <dbReference type="SAM" id="MobiDB-lite"/>
    </source>
</evidence>
<accession>A0AAV2EF66</accession>
<dbReference type="Pfam" id="PF00646">
    <property type="entry name" value="F-box"/>
    <property type="match status" value="1"/>
</dbReference>
<dbReference type="PANTHER" id="PTHR35546:SF128">
    <property type="entry name" value="F-BOX ASSOCIATED DOMAIN-CONTAINING PROTEIN"/>
    <property type="match status" value="1"/>
</dbReference>
<protein>
    <recommendedName>
        <fullName evidence="2">F-box domain-containing protein</fullName>
    </recommendedName>
</protein>
<organism evidence="3 4">
    <name type="scientific">Linum trigynum</name>
    <dbReference type="NCBI Taxonomy" id="586398"/>
    <lineage>
        <taxon>Eukaryota</taxon>
        <taxon>Viridiplantae</taxon>
        <taxon>Streptophyta</taxon>
        <taxon>Embryophyta</taxon>
        <taxon>Tracheophyta</taxon>
        <taxon>Spermatophyta</taxon>
        <taxon>Magnoliopsida</taxon>
        <taxon>eudicotyledons</taxon>
        <taxon>Gunneridae</taxon>
        <taxon>Pentapetalae</taxon>
        <taxon>rosids</taxon>
        <taxon>fabids</taxon>
        <taxon>Malpighiales</taxon>
        <taxon>Linaceae</taxon>
        <taxon>Linum</taxon>
    </lineage>
</organism>
<keyword evidence="4" id="KW-1185">Reference proteome</keyword>
<dbReference type="InterPro" id="IPR056592">
    <property type="entry name" value="Beta-prop_At3g26010-like"/>
</dbReference>
<reference evidence="3 4" key="1">
    <citation type="submission" date="2024-04" db="EMBL/GenBank/DDBJ databases">
        <authorList>
            <person name="Fracassetti M."/>
        </authorList>
    </citation>
    <scope>NUCLEOTIDE SEQUENCE [LARGE SCALE GENOMIC DNA]</scope>
</reference>
<dbReference type="InterPro" id="IPR001810">
    <property type="entry name" value="F-box_dom"/>
</dbReference>
<dbReference type="CDD" id="cd22157">
    <property type="entry name" value="F-box_AtFBW1-like"/>
    <property type="match status" value="1"/>
</dbReference>
<sequence length="463" mass="52489">MSADNSTSSASGRLPSSRFVPCSSGKRCRIPSTEPNAPPKIRTLGDDLLVEILTRLPNPRYSCRCKAVCKGWRSLISSPRFNRRFISHHRSRNQQPPLLLSSDDSQSIIESFLPRMSFVAQISFLVLDSYKDLVLCGFYSNNSSDWYRLYFICNPFTKQWAALPLAPELAANCRPVCTRLVCESRISNNLDLGDDQVFVYSSEYRFRVVFVYKEDPFSLKLNVFCSESREWTKEALVIDDRFGRSSNDMLSCNGELFWLDLVQDPGPIPLLKLVVFAFDPFRPDIPPSAIDAPSGGVKLDLHMSVSQGAMHIFLREKNPELGLSPFALTVWRLEEDRKTWRKLCAGLVKGSRSHENDSCGPPTLHPGKPEVVFFTRCCNSSYPPQFPPPRKMKTHDVLSCNLKTGGELELFAGVHNYPGFWRLFQAEFSCWPTSIPKYEELRVAYDGSRSCWAQNDNKPVTPP</sequence>
<feature type="compositionally biased region" description="Polar residues" evidence="1">
    <location>
        <begin position="1"/>
        <end position="11"/>
    </location>
</feature>
<dbReference type="SUPFAM" id="SSF81383">
    <property type="entry name" value="F-box domain"/>
    <property type="match status" value="1"/>
</dbReference>
<dbReference type="Pfam" id="PF24750">
    <property type="entry name" value="b-prop_At3g26010-like"/>
    <property type="match status" value="1"/>
</dbReference>
<dbReference type="EMBL" id="OZ034817">
    <property type="protein sequence ID" value="CAL1384596.1"/>
    <property type="molecule type" value="Genomic_DNA"/>
</dbReference>
<proteinExistence type="predicted"/>
<evidence type="ECO:0000313" key="3">
    <source>
        <dbReference type="EMBL" id="CAL1384596.1"/>
    </source>
</evidence>
<feature type="region of interest" description="Disordered" evidence="1">
    <location>
        <begin position="1"/>
        <end position="39"/>
    </location>
</feature>
<gene>
    <name evidence="3" type="ORF">LTRI10_LOCUS25788</name>
</gene>
<dbReference type="AlphaFoldDB" id="A0AAV2EF66"/>
<dbReference type="SMART" id="SM00256">
    <property type="entry name" value="FBOX"/>
    <property type="match status" value="1"/>
</dbReference>